<evidence type="ECO:0000313" key="8">
    <source>
        <dbReference type="Proteomes" id="UP001162734"/>
    </source>
</evidence>
<evidence type="ECO:0000256" key="1">
    <source>
        <dbReference type="ARBA" id="ARBA00004141"/>
    </source>
</evidence>
<gene>
    <name evidence="7" type="ORF">AMPC_34810</name>
</gene>
<proteinExistence type="predicted"/>
<feature type="transmembrane region" description="Helical" evidence="5">
    <location>
        <begin position="33"/>
        <end position="60"/>
    </location>
</feature>
<organism evidence="7 8">
    <name type="scientific">Anaeromyxobacter paludicola</name>
    <dbReference type="NCBI Taxonomy" id="2918171"/>
    <lineage>
        <taxon>Bacteria</taxon>
        <taxon>Pseudomonadati</taxon>
        <taxon>Myxococcota</taxon>
        <taxon>Myxococcia</taxon>
        <taxon>Myxococcales</taxon>
        <taxon>Cystobacterineae</taxon>
        <taxon>Anaeromyxobacteraceae</taxon>
        <taxon>Anaeromyxobacter</taxon>
    </lineage>
</organism>
<dbReference type="Pfam" id="PF04138">
    <property type="entry name" value="GtrA_DPMS_TM"/>
    <property type="match status" value="1"/>
</dbReference>
<feature type="transmembrane region" description="Helical" evidence="5">
    <location>
        <begin position="115"/>
        <end position="133"/>
    </location>
</feature>
<evidence type="ECO:0000313" key="7">
    <source>
        <dbReference type="EMBL" id="BDG10368.1"/>
    </source>
</evidence>
<evidence type="ECO:0000256" key="4">
    <source>
        <dbReference type="ARBA" id="ARBA00023136"/>
    </source>
</evidence>
<name>A0ABM7XEP7_9BACT</name>
<sequence length="148" mass="15476">MSSLTPQAEGWAAEAGRIARAQASSALATFVDWALMTSLVALHVHYLVAACVGALAGAVTDFSVKKWWVFGAGHGLIHAQALRYAAVSAASAGWNVLLAWAIVDLAGVRPAGSPVPGVILASLIVGFVWNYPLHRHFVFSRSTGHAST</sequence>
<evidence type="ECO:0000256" key="5">
    <source>
        <dbReference type="SAM" id="Phobius"/>
    </source>
</evidence>
<dbReference type="RefSeq" id="WP_248342821.1">
    <property type="nucleotide sequence ID" value="NZ_AP025592.1"/>
</dbReference>
<keyword evidence="4 5" id="KW-0472">Membrane</keyword>
<dbReference type="InterPro" id="IPR007267">
    <property type="entry name" value="GtrA_DPMS_TM"/>
</dbReference>
<evidence type="ECO:0000256" key="3">
    <source>
        <dbReference type="ARBA" id="ARBA00022989"/>
    </source>
</evidence>
<keyword evidence="2 5" id="KW-0812">Transmembrane</keyword>
<evidence type="ECO:0000259" key="6">
    <source>
        <dbReference type="Pfam" id="PF04138"/>
    </source>
</evidence>
<comment type="subcellular location">
    <subcellularLocation>
        <location evidence="1">Membrane</location>
        <topology evidence="1">Multi-pass membrane protein</topology>
    </subcellularLocation>
</comment>
<evidence type="ECO:0000256" key="2">
    <source>
        <dbReference type="ARBA" id="ARBA00022692"/>
    </source>
</evidence>
<dbReference type="Proteomes" id="UP001162734">
    <property type="component" value="Chromosome"/>
</dbReference>
<keyword evidence="3 5" id="KW-1133">Transmembrane helix</keyword>
<feature type="transmembrane region" description="Helical" evidence="5">
    <location>
        <begin position="81"/>
        <end position="103"/>
    </location>
</feature>
<keyword evidence="8" id="KW-1185">Reference proteome</keyword>
<feature type="domain" description="GtrA/DPMS transmembrane" evidence="6">
    <location>
        <begin position="26"/>
        <end position="139"/>
    </location>
</feature>
<reference evidence="8" key="1">
    <citation type="journal article" date="2022" name="Int. J. Syst. Evol. Microbiol.">
        <title>Anaeromyxobacter oryzae sp. nov., Anaeromyxobacter diazotrophicus sp. nov. and Anaeromyxobacter paludicola sp. nov., isolated from paddy soils.</title>
        <authorList>
            <person name="Itoh H."/>
            <person name="Xu Z."/>
            <person name="Mise K."/>
            <person name="Masuda Y."/>
            <person name="Ushijima N."/>
            <person name="Hayakawa C."/>
            <person name="Shiratori Y."/>
            <person name="Senoo K."/>
        </authorList>
    </citation>
    <scope>NUCLEOTIDE SEQUENCE [LARGE SCALE GENOMIC DNA]</scope>
    <source>
        <strain evidence="8">Red630</strain>
    </source>
</reference>
<dbReference type="EMBL" id="AP025592">
    <property type="protein sequence ID" value="BDG10368.1"/>
    <property type="molecule type" value="Genomic_DNA"/>
</dbReference>
<protein>
    <recommendedName>
        <fullName evidence="6">GtrA/DPMS transmembrane domain-containing protein</fullName>
    </recommendedName>
</protein>
<accession>A0ABM7XEP7</accession>